<name>A0AAW8JRE0_9GAMM</name>
<evidence type="ECO:0000313" key="2">
    <source>
        <dbReference type="Proteomes" id="UP001243195"/>
    </source>
</evidence>
<dbReference type="EMBL" id="JAVIDA010000071">
    <property type="protein sequence ID" value="MDQ9073843.1"/>
    <property type="molecule type" value="Genomic_DNA"/>
</dbReference>
<evidence type="ECO:0000313" key="1">
    <source>
        <dbReference type="EMBL" id="MDQ9073843.1"/>
    </source>
</evidence>
<dbReference type="RefSeq" id="WP_308957570.1">
    <property type="nucleotide sequence ID" value="NZ_JAVICY010000073.1"/>
</dbReference>
<proteinExistence type="predicted"/>
<gene>
    <name evidence="1" type="ORF">RFH51_20700</name>
</gene>
<sequence length="349" mass="39033">MSCFMTESVVPNNSASENAQIPGTIGTSAVAEHKGDSFNGTSIITIGRVDLSSSIEPLFVPVSTLWSITPGNYPLSAENIKNCTAVRFEGEELLTQNFALGSIVVYKINGVLGNHVIVVSEDRDGGNDNRAIYCNSFNTTCNILSQYGIAFAELYRRKVLELDQVLYTNLNRSLLQTLYAENETDVIDLEWNTKHHPTLYVHASNLVASEEHGFVKYDGRMAGIGTFSTKCLTADRNGNLIKPELAFLNNIIEINVTEKDALEFLNCSITNNRFFSRMVDQLKSAGRKEYDFITNNIDFFAVHVKLNLEEDRPKITRMVLAPDLPILENYLYKQYDPTYLGEAVDDLIQ</sequence>
<organism evidence="1 2">
    <name type="scientific">Acinetobacter gerneri</name>
    <dbReference type="NCBI Taxonomy" id="202952"/>
    <lineage>
        <taxon>Bacteria</taxon>
        <taxon>Pseudomonadati</taxon>
        <taxon>Pseudomonadota</taxon>
        <taxon>Gammaproteobacteria</taxon>
        <taxon>Moraxellales</taxon>
        <taxon>Moraxellaceae</taxon>
        <taxon>Acinetobacter</taxon>
    </lineage>
</organism>
<comment type="caution">
    <text evidence="1">The sequence shown here is derived from an EMBL/GenBank/DDBJ whole genome shotgun (WGS) entry which is preliminary data.</text>
</comment>
<dbReference type="Proteomes" id="UP001243195">
    <property type="component" value="Unassembled WGS sequence"/>
</dbReference>
<protein>
    <submittedName>
        <fullName evidence="1">Uncharacterized protein</fullName>
    </submittedName>
</protein>
<dbReference type="AlphaFoldDB" id="A0AAW8JRE0"/>
<reference evidence="1" key="1">
    <citation type="submission" date="2023-08" db="EMBL/GenBank/DDBJ databases">
        <title>Emergence of clinically-relevant ST2 carbapenem-resistant Acinetobacter baumannii strains in hospital sewages in Zhejiang, East of China.</title>
        <authorList>
            <person name="Kaichao C."/>
            <person name="Zhang R."/>
        </authorList>
    </citation>
    <scope>NUCLEOTIDE SEQUENCE</scope>
    <source>
        <strain evidence="1">M-SY-60</strain>
    </source>
</reference>
<accession>A0AAW8JRE0</accession>